<protein>
    <recommendedName>
        <fullName evidence="3 9">Flagellar biosynthetic protein FliR</fullName>
    </recommendedName>
</protein>
<comment type="similarity">
    <text evidence="2 10">Belongs to the FliR/MopE/SpaR family.</text>
</comment>
<feature type="transmembrane region" description="Helical" evidence="10">
    <location>
        <begin position="35"/>
        <end position="53"/>
    </location>
</feature>
<feature type="transmembrane region" description="Helical" evidence="10">
    <location>
        <begin position="65"/>
        <end position="90"/>
    </location>
</feature>
<feature type="transmembrane region" description="Helical" evidence="10">
    <location>
        <begin position="126"/>
        <end position="146"/>
    </location>
</feature>
<evidence type="ECO:0000256" key="5">
    <source>
        <dbReference type="ARBA" id="ARBA00022692"/>
    </source>
</evidence>
<comment type="function">
    <text evidence="1 10">Role in flagellar biosynthesis.</text>
</comment>
<dbReference type="EMBL" id="SSOB01000009">
    <property type="protein sequence ID" value="THF81252.1"/>
    <property type="molecule type" value="Genomic_DNA"/>
</dbReference>
<name>A0A4S4C0V1_9BACL</name>
<dbReference type="InterPro" id="IPR002010">
    <property type="entry name" value="T3SS_IM_R"/>
</dbReference>
<dbReference type="AlphaFoldDB" id="A0A4S4C0V1"/>
<dbReference type="Proteomes" id="UP000310636">
    <property type="component" value="Unassembled WGS sequence"/>
</dbReference>
<keyword evidence="8 10" id="KW-0975">Bacterial flagellum</keyword>
<dbReference type="GO" id="GO:0006605">
    <property type="term" value="P:protein targeting"/>
    <property type="evidence" value="ECO:0007669"/>
    <property type="project" value="UniProtKB-UniRule"/>
</dbReference>
<dbReference type="PANTHER" id="PTHR30065">
    <property type="entry name" value="FLAGELLAR BIOSYNTHETIC PROTEIN FLIR"/>
    <property type="match status" value="1"/>
</dbReference>
<evidence type="ECO:0000313" key="11">
    <source>
        <dbReference type="EMBL" id="THF81252.1"/>
    </source>
</evidence>
<dbReference type="OrthoDB" id="9807748at2"/>
<proteinExistence type="inferred from homology"/>
<sequence length="259" mass="28549">MELITQYLPAFLLVFCRIISFMVVAPIFSTKTVPAILKIGLSFFISYIVFMQVGFNDRVVADGNFIYSIVKEVLAGLIIGYVCYLFFAVVQASGGLMDMQMGLSMANIVDPITGVSAPLMGNFKNMLLILVFLSLNGHHYLITALMSSYDWLPLDNRLLGLIAGGSLTEFLARTFADTFLLALQISAPLVVAMFLLDLSLALLTRAAPQFQVFVIGIPIKIMLGLAIIILILPGFGTLFQMIFDRMFAALEQLFVIFKS</sequence>
<evidence type="ECO:0000256" key="6">
    <source>
        <dbReference type="ARBA" id="ARBA00022989"/>
    </source>
</evidence>
<keyword evidence="11" id="KW-0282">Flagellum</keyword>
<accession>A0A4S4C0V1</accession>
<dbReference type="PANTHER" id="PTHR30065:SF1">
    <property type="entry name" value="SURFACE PRESENTATION OF ANTIGENS PROTEIN SPAR"/>
    <property type="match status" value="1"/>
</dbReference>
<keyword evidence="5 10" id="KW-0812">Transmembrane</keyword>
<feature type="transmembrane region" description="Helical" evidence="10">
    <location>
        <begin position="6"/>
        <end position="28"/>
    </location>
</feature>
<evidence type="ECO:0000256" key="1">
    <source>
        <dbReference type="ARBA" id="ARBA00002578"/>
    </source>
</evidence>
<evidence type="ECO:0000313" key="12">
    <source>
        <dbReference type="Proteomes" id="UP000310636"/>
    </source>
</evidence>
<evidence type="ECO:0000256" key="10">
    <source>
        <dbReference type="RuleBase" id="RU362071"/>
    </source>
</evidence>
<gene>
    <name evidence="11" type="primary">fliR</name>
    <name evidence="11" type="ORF">E6C55_09060</name>
</gene>
<keyword evidence="4 10" id="KW-1003">Cell membrane</keyword>
<keyword evidence="7 10" id="KW-0472">Membrane</keyword>
<dbReference type="InterPro" id="IPR006303">
    <property type="entry name" value="FliR"/>
</dbReference>
<keyword evidence="11" id="KW-0966">Cell projection</keyword>
<keyword evidence="6 10" id="KW-1133">Transmembrane helix</keyword>
<feature type="transmembrane region" description="Helical" evidence="10">
    <location>
        <begin position="182"/>
        <end position="203"/>
    </location>
</feature>
<dbReference type="PRINTS" id="PR00953">
    <property type="entry name" value="TYPE3IMRPROT"/>
</dbReference>
<keyword evidence="12" id="KW-1185">Reference proteome</keyword>
<organism evidence="11 12">
    <name type="scientific">Cohnella fermenti</name>
    <dbReference type="NCBI Taxonomy" id="2565925"/>
    <lineage>
        <taxon>Bacteria</taxon>
        <taxon>Bacillati</taxon>
        <taxon>Bacillota</taxon>
        <taxon>Bacilli</taxon>
        <taxon>Bacillales</taxon>
        <taxon>Paenibacillaceae</taxon>
        <taxon>Cohnella</taxon>
    </lineage>
</organism>
<keyword evidence="11" id="KW-0969">Cilium</keyword>
<dbReference type="NCBIfam" id="TIGR01400">
    <property type="entry name" value="fliR"/>
    <property type="match status" value="1"/>
</dbReference>
<dbReference type="GO" id="GO:0005886">
    <property type="term" value="C:plasma membrane"/>
    <property type="evidence" value="ECO:0007669"/>
    <property type="project" value="UniProtKB-SubCell"/>
</dbReference>
<dbReference type="GO" id="GO:0044780">
    <property type="term" value="P:bacterial-type flagellum assembly"/>
    <property type="evidence" value="ECO:0007669"/>
    <property type="project" value="UniProtKB-UniRule"/>
</dbReference>
<comment type="caution">
    <text evidence="11">The sequence shown here is derived from an EMBL/GenBank/DDBJ whole genome shotgun (WGS) entry which is preliminary data.</text>
</comment>
<evidence type="ECO:0000256" key="4">
    <source>
        <dbReference type="ARBA" id="ARBA00022475"/>
    </source>
</evidence>
<dbReference type="RefSeq" id="WP_136369462.1">
    <property type="nucleotide sequence ID" value="NZ_SSOB01000009.1"/>
</dbReference>
<feature type="transmembrane region" description="Helical" evidence="10">
    <location>
        <begin position="210"/>
        <end position="232"/>
    </location>
</feature>
<comment type="subcellular location">
    <subcellularLocation>
        <location evidence="10">Cell membrane</location>
        <topology evidence="10">Multi-pass membrane protein</topology>
    </subcellularLocation>
    <subcellularLocation>
        <location evidence="10">Bacterial flagellum basal body</location>
    </subcellularLocation>
</comment>
<evidence type="ECO:0000256" key="2">
    <source>
        <dbReference type="ARBA" id="ARBA00009772"/>
    </source>
</evidence>
<reference evidence="11 12" key="1">
    <citation type="submission" date="2019-04" db="EMBL/GenBank/DDBJ databases">
        <title>Cohnella sp. nov. isolated from preserved vegetables.</title>
        <authorList>
            <person name="Lin S.-Y."/>
            <person name="Hung M.-H."/>
            <person name="Young C.-C."/>
        </authorList>
    </citation>
    <scope>NUCLEOTIDE SEQUENCE [LARGE SCALE GENOMIC DNA]</scope>
    <source>
        <strain evidence="11 12">CC-MHH1044</strain>
    </source>
</reference>
<evidence type="ECO:0000256" key="8">
    <source>
        <dbReference type="ARBA" id="ARBA00023143"/>
    </source>
</evidence>
<evidence type="ECO:0000256" key="7">
    <source>
        <dbReference type="ARBA" id="ARBA00023136"/>
    </source>
</evidence>
<evidence type="ECO:0000256" key="3">
    <source>
        <dbReference type="ARBA" id="ARBA00021717"/>
    </source>
</evidence>
<dbReference type="GO" id="GO:0009425">
    <property type="term" value="C:bacterial-type flagellum basal body"/>
    <property type="evidence" value="ECO:0007669"/>
    <property type="project" value="UniProtKB-SubCell"/>
</dbReference>
<dbReference type="Pfam" id="PF01311">
    <property type="entry name" value="Bac_export_1"/>
    <property type="match status" value="1"/>
</dbReference>
<evidence type="ECO:0000256" key="9">
    <source>
        <dbReference type="NCBIfam" id="TIGR01400"/>
    </source>
</evidence>